<dbReference type="PANTHER" id="PTHR48225">
    <property type="entry name" value="HORMA DOMAIN-CONTAINING PROTEIN 1"/>
    <property type="match status" value="1"/>
</dbReference>
<keyword evidence="9" id="KW-1185">Reference proteome</keyword>
<dbReference type="GO" id="GO:0005694">
    <property type="term" value="C:chromosome"/>
    <property type="evidence" value="ECO:0007669"/>
    <property type="project" value="UniProtKB-SubCell"/>
</dbReference>
<dbReference type="PROSITE" id="PS50815">
    <property type="entry name" value="HORMA"/>
    <property type="match status" value="1"/>
</dbReference>
<dbReference type="GO" id="GO:0005634">
    <property type="term" value="C:nucleus"/>
    <property type="evidence" value="ECO:0007669"/>
    <property type="project" value="UniProtKB-SubCell"/>
</dbReference>
<evidence type="ECO:0000259" key="7">
    <source>
        <dbReference type="PROSITE" id="PS50815"/>
    </source>
</evidence>
<evidence type="ECO:0000256" key="1">
    <source>
        <dbReference type="ARBA" id="ARBA00004123"/>
    </source>
</evidence>
<organism evidence="8 9">
    <name type="scientific">Candida verbasci</name>
    <dbReference type="NCBI Taxonomy" id="1227364"/>
    <lineage>
        <taxon>Eukaryota</taxon>
        <taxon>Fungi</taxon>
        <taxon>Dikarya</taxon>
        <taxon>Ascomycota</taxon>
        <taxon>Saccharomycotina</taxon>
        <taxon>Pichiomycetes</taxon>
        <taxon>Debaryomycetaceae</taxon>
        <taxon>Candida/Lodderomyces clade</taxon>
        <taxon>Candida</taxon>
    </lineage>
</organism>
<keyword evidence="4" id="KW-0539">Nucleus</keyword>
<feature type="region of interest" description="Disordered" evidence="6">
    <location>
        <begin position="542"/>
        <end position="590"/>
    </location>
</feature>
<keyword evidence="3" id="KW-0158">Chromosome</keyword>
<evidence type="ECO:0000256" key="6">
    <source>
        <dbReference type="SAM" id="MobiDB-lite"/>
    </source>
</evidence>
<keyword evidence="5" id="KW-0469">Meiosis</keyword>
<dbReference type="SUPFAM" id="SSF56019">
    <property type="entry name" value="The spindle assembly checkpoint protein mad2"/>
    <property type="match status" value="1"/>
</dbReference>
<dbReference type="EMBL" id="CANTUO010000002">
    <property type="protein sequence ID" value="CAI5757672.1"/>
    <property type="molecule type" value="Genomic_DNA"/>
</dbReference>
<dbReference type="InterPro" id="IPR051294">
    <property type="entry name" value="HORMA_MeioticProgression"/>
</dbReference>
<dbReference type="GO" id="GO:0051598">
    <property type="term" value="P:meiotic recombination checkpoint signaling"/>
    <property type="evidence" value="ECO:0007669"/>
    <property type="project" value="TreeGrafter"/>
</dbReference>
<gene>
    <name evidence="8" type="ORF">CANVERA_P2185</name>
</gene>
<dbReference type="PANTHER" id="PTHR48225:SF7">
    <property type="entry name" value="MEIOSIS-SPECIFIC PROTEIN HOP1"/>
    <property type="match status" value="1"/>
</dbReference>
<dbReference type="Proteomes" id="UP001152885">
    <property type="component" value="Unassembled WGS sequence"/>
</dbReference>
<evidence type="ECO:0000256" key="2">
    <source>
        <dbReference type="ARBA" id="ARBA00004286"/>
    </source>
</evidence>
<dbReference type="InterPro" id="IPR003511">
    <property type="entry name" value="HORMA_dom"/>
</dbReference>
<sequence length="590" mass="68272">MPTNSKSQSQVTVNESNHLIYQLIATSIYCITYLRDIFEDDNYLDLKFYSSATPSDDFIKIKKLIKGHSSKAEALIHCVEHGIKEAIEFGYLKAIQFIIYTNVELEAHESYLFHIDYQNECVSVSLNNEFEEYTTDSLLSEMQQLIKRLLLVTQTFKTIKDDKNIMVRLLFTDDCPSNYQPPFFQETKESTTIKVLKKESHFEVGSINIPETYVDAYVFVSTTKPEFIEIDPFKHLYPPIGEIPASSLKTRIVKEEAKEVFETQVGTQVVEETFETQVRTQFGIAKCRTCDQEFDLLLFGYELGTTHSIQCYDCIYNNYPLDLQILIKTRKLYTHLENNEAFPTFEELKEIINLESSIIVQILNFLFKFNFIILVNDFNFSTMNEKCISDSFVPPIDGILSNDGSKLDIGKQYFIGFVPNLILKFPFMSFDKDVYSILFPNYKRTRKDLISHNLNKFRMIFYDNLKSSYISDSLNSNDLPKLKYVTTLRYNSSQFSALSQASKSSISSKRTMIEKIKKENDFDFDFDPNETIKEITNDANASGEMSLSDSIDYLASQQPPEPIKRKLENDSDANNGKKQMKVSVNKFRFD</sequence>
<proteinExistence type="predicted"/>
<dbReference type="GO" id="GO:0007130">
    <property type="term" value="P:synaptonemal complex assembly"/>
    <property type="evidence" value="ECO:0007669"/>
    <property type="project" value="TreeGrafter"/>
</dbReference>
<dbReference type="AlphaFoldDB" id="A0A9W4X9T6"/>
<dbReference type="OrthoDB" id="1928087at2759"/>
<dbReference type="InterPro" id="IPR036570">
    <property type="entry name" value="HORMA_dom_sf"/>
</dbReference>
<reference evidence="8" key="1">
    <citation type="submission" date="2022-12" db="EMBL/GenBank/DDBJ databases">
        <authorList>
            <person name="Brejova B."/>
        </authorList>
    </citation>
    <scope>NUCLEOTIDE SEQUENCE</scope>
</reference>
<name>A0A9W4X9T6_9ASCO</name>
<evidence type="ECO:0000313" key="9">
    <source>
        <dbReference type="Proteomes" id="UP001152885"/>
    </source>
</evidence>
<accession>A0A9W4X9T6</accession>
<dbReference type="Pfam" id="PF02301">
    <property type="entry name" value="HORMA"/>
    <property type="match status" value="1"/>
</dbReference>
<comment type="caution">
    <text evidence="8">The sequence shown here is derived from an EMBL/GenBank/DDBJ whole genome shotgun (WGS) entry which is preliminary data.</text>
</comment>
<comment type="subcellular location">
    <subcellularLocation>
        <location evidence="2">Chromosome</location>
    </subcellularLocation>
    <subcellularLocation>
        <location evidence="1">Nucleus</location>
    </subcellularLocation>
</comment>
<feature type="domain" description="HORMA" evidence="7">
    <location>
        <begin position="14"/>
        <end position="218"/>
    </location>
</feature>
<evidence type="ECO:0000313" key="8">
    <source>
        <dbReference type="EMBL" id="CAI5757672.1"/>
    </source>
</evidence>
<evidence type="ECO:0000256" key="4">
    <source>
        <dbReference type="ARBA" id="ARBA00023242"/>
    </source>
</evidence>
<dbReference type="Gene3D" id="3.30.900.10">
    <property type="entry name" value="HORMA domain"/>
    <property type="match status" value="1"/>
</dbReference>
<protein>
    <recommendedName>
        <fullName evidence="7">HORMA domain-containing protein</fullName>
    </recommendedName>
</protein>
<evidence type="ECO:0000256" key="3">
    <source>
        <dbReference type="ARBA" id="ARBA00022454"/>
    </source>
</evidence>
<evidence type="ECO:0000256" key="5">
    <source>
        <dbReference type="ARBA" id="ARBA00023254"/>
    </source>
</evidence>